<feature type="repeat" description="TPR" evidence="6">
    <location>
        <begin position="845"/>
        <end position="878"/>
    </location>
</feature>
<keyword evidence="2" id="KW-0902">Two-component regulatory system</keyword>
<dbReference type="PRINTS" id="PR00364">
    <property type="entry name" value="DISEASERSIST"/>
</dbReference>
<dbReference type="InterPro" id="IPR036388">
    <property type="entry name" value="WH-like_DNA-bd_sf"/>
</dbReference>
<dbReference type="PROSITE" id="PS50005">
    <property type="entry name" value="TPR"/>
    <property type="match status" value="1"/>
</dbReference>
<dbReference type="InterPro" id="IPR011990">
    <property type="entry name" value="TPR-like_helical_dom_sf"/>
</dbReference>
<dbReference type="GO" id="GO:0000160">
    <property type="term" value="P:phosphorelay signal transduction system"/>
    <property type="evidence" value="ECO:0007669"/>
    <property type="project" value="UniProtKB-KW"/>
</dbReference>
<evidence type="ECO:0000256" key="4">
    <source>
        <dbReference type="ARBA" id="ARBA00023125"/>
    </source>
</evidence>
<feature type="region of interest" description="Disordered" evidence="8">
    <location>
        <begin position="938"/>
        <end position="961"/>
    </location>
</feature>
<dbReference type="EMBL" id="CP050177">
    <property type="protein sequence ID" value="QIQ06680.1"/>
    <property type="molecule type" value="Genomic_DNA"/>
</dbReference>
<dbReference type="Pfam" id="PF13374">
    <property type="entry name" value="TPR_10"/>
    <property type="match status" value="1"/>
</dbReference>
<dbReference type="InterPro" id="IPR001867">
    <property type="entry name" value="OmpR/PhoB-type_DNA-bd"/>
</dbReference>
<evidence type="ECO:0000256" key="2">
    <source>
        <dbReference type="ARBA" id="ARBA00023012"/>
    </source>
</evidence>
<dbReference type="InterPro" id="IPR005158">
    <property type="entry name" value="BTAD"/>
</dbReference>
<feature type="domain" description="OmpR/PhoB-type" evidence="9">
    <location>
        <begin position="1"/>
        <end position="91"/>
    </location>
</feature>
<keyword evidence="5" id="KW-0804">Transcription</keyword>
<reference evidence="10 11" key="1">
    <citation type="submission" date="2020-03" db="EMBL/GenBank/DDBJ databases">
        <title>A novel species.</title>
        <authorList>
            <person name="Gao J."/>
        </authorList>
    </citation>
    <scope>NUCLEOTIDE SEQUENCE [LARGE SCALE GENOMIC DNA]</scope>
    <source>
        <strain evidence="10 11">QMT-12</strain>
    </source>
</reference>
<comment type="similarity">
    <text evidence="1">Belongs to the AfsR/DnrI/RedD regulatory family.</text>
</comment>
<proteinExistence type="inferred from homology"/>
<dbReference type="SUPFAM" id="SSF46894">
    <property type="entry name" value="C-terminal effector domain of the bipartite response regulators"/>
    <property type="match status" value="1"/>
</dbReference>
<dbReference type="KEGG" id="slia:HA039_03850"/>
<dbReference type="Pfam" id="PF03704">
    <property type="entry name" value="BTAD"/>
    <property type="match status" value="1"/>
</dbReference>
<dbReference type="CDD" id="cd15831">
    <property type="entry name" value="BTAD"/>
    <property type="match status" value="1"/>
</dbReference>
<dbReference type="GO" id="GO:0006355">
    <property type="term" value="P:regulation of DNA-templated transcription"/>
    <property type="evidence" value="ECO:0007669"/>
    <property type="project" value="InterPro"/>
</dbReference>
<dbReference type="InterPro" id="IPR051677">
    <property type="entry name" value="AfsR-DnrI-RedD_regulator"/>
</dbReference>
<sequence>MLGPVRAWRGAEEIGLGPAQQRAVLAVLLLAEGSQVVTSGLVDAVWGTRPPASAVGILRTYVHGLRRALEPGGEIAASVIRYTGDGYQLRVPPGRLDLHAFREFLARADEARCAGDAAGAAELLRRGLDLWQGTPLAGVRGEYARGQRQRLDELRLSARAARLTAELDCGAHAKAASELAGLVAEHPLDERFRELLMLALYRSGRQAAALETYREARTVLVEELGVDPGPALRQMYERVLRADPELLGPPGQARPVPAPDISVPAQLPAGMPMFVGRDAELAEVSALPSGGTVVISAIAGMAGVGKTAFAVHWARQIADRFPDGQLYLNLRGFDPAGVPVPPEHALRVLLESLGTDPRGLPQDIDVLIGLYRTRLAGRRVLVLLDNARDAAQVRPLLPGAPGCLVVVTSRNRLSGLIALDGAHLQDLDVLSPAEARELLARRLGEQRVAAEPQAVEEIVAWCARLPLALAITAARAAVRPAFPLAAIAAELRAGAEGLDAFHDGDETADVRAVFSWSYLALSPDAARLFRLLALHPGPDIAPAAVASLAGLTLRRTGQLLGELVQAHLTDEVAPGRYASHDLVRAYATELAETLETPSHLHEARHRMFDHYLHTAHGAVALTSERVLIALAPPAEGVRGEEFAGDPARAQAWLDAEQAALLAIAEQAVNGRYDVHTWQLAWALSNQLHRLGLARELEAVNRAAMEAAHRLGDLSAQAHAHRSLGVVALDLGRFDQARVHAERATELFAEAHDMSGRAQSYRLLAVIAERVGDLKAGLDAAQRSLALFRSHENRGGDTRRGRAMTASALNAVGWFHVLLGQPRQALDHCRQALARYQELGHDVGASDTWDSIGFALHRLGRYDEALVVYRDALSLYQRTGRSDWFVVGTLMRLGDTHLSAGQPAAARAVWTEGLHIMERLVHTDVERLAERLRTRLRDLDRPSSPATADAAGVARREGGGQA</sequence>
<gene>
    <name evidence="10" type="ORF">HA039_03850</name>
</gene>
<keyword evidence="4 7" id="KW-0238">DNA-binding</keyword>
<evidence type="ECO:0000256" key="7">
    <source>
        <dbReference type="PROSITE-ProRule" id="PRU01091"/>
    </source>
</evidence>
<evidence type="ECO:0000256" key="3">
    <source>
        <dbReference type="ARBA" id="ARBA00023015"/>
    </source>
</evidence>
<dbReference type="SUPFAM" id="SSF48452">
    <property type="entry name" value="TPR-like"/>
    <property type="match status" value="2"/>
</dbReference>
<dbReference type="SUPFAM" id="SSF52540">
    <property type="entry name" value="P-loop containing nucleoside triphosphate hydrolases"/>
    <property type="match status" value="1"/>
</dbReference>
<accession>A0A6G9H862</accession>
<evidence type="ECO:0000256" key="6">
    <source>
        <dbReference type="PROSITE-ProRule" id="PRU00339"/>
    </source>
</evidence>
<keyword evidence="3" id="KW-0805">Transcription regulation</keyword>
<keyword evidence="11" id="KW-1185">Reference proteome</keyword>
<dbReference type="InterPro" id="IPR019734">
    <property type="entry name" value="TPR_rpt"/>
</dbReference>
<dbReference type="InterPro" id="IPR016032">
    <property type="entry name" value="Sig_transdc_resp-reg_C-effctor"/>
</dbReference>
<dbReference type="SMART" id="SM00862">
    <property type="entry name" value="Trans_reg_C"/>
    <property type="match status" value="1"/>
</dbReference>
<dbReference type="Gene3D" id="3.40.50.300">
    <property type="entry name" value="P-loop containing nucleotide triphosphate hydrolases"/>
    <property type="match status" value="1"/>
</dbReference>
<dbReference type="Gene3D" id="1.10.10.10">
    <property type="entry name" value="Winged helix-like DNA-binding domain superfamily/Winged helix DNA-binding domain"/>
    <property type="match status" value="1"/>
</dbReference>
<dbReference type="SMART" id="SM01043">
    <property type="entry name" value="BTAD"/>
    <property type="match status" value="1"/>
</dbReference>
<name>A0A6G9H862_9ACTN</name>
<evidence type="ECO:0000256" key="1">
    <source>
        <dbReference type="ARBA" id="ARBA00005820"/>
    </source>
</evidence>
<evidence type="ECO:0000313" key="11">
    <source>
        <dbReference type="Proteomes" id="UP000501179"/>
    </source>
</evidence>
<evidence type="ECO:0000256" key="5">
    <source>
        <dbReference type="ARBA" id="ARBA00023163"/>
    </source>
</evidence>
<dbReference type="PROSITE" id="PS51755">
    <property type="entry name" value="OMPR_PHOB"/>
    <property type="match status" value="1"/>
</dbReference>
<dbReference type="SMART" id="SM00028">
    <property type="entry name" value="TPR"/>
    <property type="match status" value="5"/>
</dbReference>
<protein>
    <submittedName>
        <fullName evidence="10">Tetratricopeptide repeat protein</fullName>
    </submittedName>
</protein>
<evidence type="ECO:0000256" key="8">
    <source>
        <dbReference type="SAM" id="MobiDB-lite"/>
    </source>
</evidence>
<organism evidence="10 11">
    <name type="scientific">Streptomyces liangshanensis</name>
    <dbReference type="NCBI Taxonomy" id="2717324"/>
    <lineage>
        <taxon>Bacteria</taxon>
        <taxon>Bacillati</taxon>
        <taxon>Actinomycetota</taxon>
        <taxon>Actinomycetes</taxon>
        <taxon>Kitasatosporales</taxon>
        <taxon>Streptomycetaceae</taxon>
        <taxon>Streptomyces</taxon>
    </lineage>
</organism>
<dbReference type="InterPro" id="IPR027417">
    <property type="entry name" value="P-loop_NTPase"/>
</dbReference>
<evidence type="ECO:0000313" key="10">
    <source>
        <dbReference type="EMBL" id="QIQ06680.1"/>
    </source>
</evidence>
<dbReference type="Pfam" id="PF13424">
    <property type="entry name" value="TPR_12"/>
    <property type="match status" value="1"/>
</dbReference>
<dbReference type="AlphaFoldDB" id="A0A6G9H862"/>
<dbReference type="Proteomes" id="UP000501179">
    <property type="component" value="Chromosome"/>
</dbReference>
<dbReference type="Gene3D" id="1.25.40.10">
    <property type="entry name" value="Tetratricopeptide repeat domain"/>
    <property type="match status" value="3"/>
</dbReference>
<keyword evidence="6" id="KW-0802">TPR repeat</keyword>
<dbReference type="PANTHER" id="PTHR35807">
    <property type="entry name" value="TRANSCRIPTIONAL REGULATOR REDD-RELATED"/>
    <property type="match status" value="1"/>
</dbReference>
<evidence type="ECO:0000259" key="9">
    <source>
        <dbReference type="PROSITE" id="PS51755"/>
    </source>
</evidence>
<dbReference type="GO" id="GO:0003677">
    <property type="term" value="F:DNA binding"/>
    <property type="evidence" value="ECO:0007669"/>
    <property type="project" value="UniProtKB-UniRule"/>
</dbReference>
<dbReference type="PANTHER" id="PTHR35807:SF1">
    <property type="entry name" value="TRANSCRIPTIONAL REGULATOR REDD"/>
    <property type="match status" value="1"/>
</dbReference>
<feature type="DNA-binding region" description="OmpR/PhoB-type" evidence="7">
    <location>
        <begin position="1"/>
        <end position="91"/>
    </location>
</feature>